<dbReference type="Pfam" id="PF02082">
    <property type="entry name" value="Rrf2"/>
    <property type="match status" value="1"/>
</dbReference>
<keyword evidence="2" id="KW-1185">Reference proteome</keyword>
<dbReference type="RefSeq" id="WP_072838918.1">
    <property type="nucleotide sequence ID" value="NZ_FQVF01000005.1"/>
</dbReference>
<accession>A0A1M4YTV8</accession>
<dbReference type="InterPro" id="IPR036390">
    <property type="entry name" value="WH_DNA-bd_sf"/>
</dbReference>
<dbReference type="SUPFAM" id="SSF46785">
    <property type="entry name" value="Winged helix' DNA-binding domain"/>
    <property type="match status" value="1"/>
</dbReference>
<proteinExistence type="predicted"/>
<dbReference type="PANTHER" id="PTHR33221:SF15">
    <property type="entry name" value="HTH-TYPE TRANSCRIPTIONAL REGULATOR YWGB-RELATED"/>
    <property type="match status" value="1"/>
</dbReference>
<dbReference type="PROSITE" id="PS51197">
    <property type="entry name" value="HTH_RRF2_2"/>
    <property type="match status" value="1"/>
</dbReference>
<sequence length="140" mass="15426">MVDYRFSTSLHIMLALAYMSHRDPERLVSSSELASSTKSNPTMIRQLLVPLNEAGLIKTYRGKSGGVTLAKEAKDVSLKQIYEASFSSKLMLSRGMGNEDCPIGSNIHCVFDNVLGGMEDVLMTHLEGQNLAELLKSFIK</sequence>
<dbReference type="InterPro" id="IPR000944">
    <property type="entry name" value="Tscrpt_reg_Rrf2"/>
</dbReference>
<dbReference type="PROSITE" id="PS01332">
    <property type="entry name" value="HTH_RRF2_1"/>
    <property type="match status" value="1"/>
</dbReference>
<evidence type="ECO:0000313" key="2">
    <source>
        <dbReference type="Proteomes" id="UP000184517"/>
    </source>
</evidence>
<dbReference type="Proteomes" id="UP000184517">
    <property type="component" value="Unassembled WGS sequence"/>
</dbReference>
<dbReference type="GO" id="GO:0005829">
    <property type="term" value="C:cytosol"/>
    <property type="evidence" value="ECO:0007669"/>
    <property type="project" value="TreeGrafter"/>
</dbReference>
<dbReference type="EMBL" id="FQVF01000005">
    <property type="protein sequence ID" value="SHF09200.1"/>
    <property type="molecule type" value="Genomic_DNA"/>
</dbReference>
<gene>
    <name evidence="1" type="ORF">SAMN02745753_01315</name>
</gene>
<dbReference type="GO" id="GO:0003700">
    <property type="term" value="F:DNA-binding transcription factor activity"/>
    <property type="evidence" value="ECO:0007669"/>
    <property type="project" value="TreeGrafter"/>
</dbReference>
<reference evidence="2" key="1">
    <citation type="submission" date="2016-11" db="EMBL/GenBank/DDBJ databases">
        <authorList>
            <person name="Varghese N."/>
            <person name="Submissions S."/>
        </authorList>
    </citation>
    <scope>NUCLEOTIDE SEQUENCE [LARGE SCALE GENOMIC DNA]</scope>
    <source>
        <strain evidence="2">DSM 16579</strain>
    </source>
</reference>
<name>A0A1M4YTV8_9GAMM</name>
<dbReference type="AlphaFoldDB" id="A0A1M4YTV8"/>
<evidence type="ECO:0000313" key="1">
    <source>
        <dbReference type="EMBL" id="SHF09200.1"/>
    </source>
</evidence>
<protein>
    <submittedName>
        <fullName evidence="1">Rrf2 family protein</fullName>
    </submittedName>
</protein>
<organism evidence="1 2">
    <name type="scientific">Marinomonas polaris DSM 16579</name>
    <dbReference type="NCBI Taxonomy" id="1122206"/>
    <lineage>
        <taxon>Bacteria</taxon>
        <taxon>Pseudomonadati</taxon>
        <taxon>Pseudomonadota</taxon>
        <taxon>Gammaproteobacteria</taxon>
        <taxon>Oceanospirillales</taxon>
        <taxon>Oceanospirillaceae</taxon>
        <taxon>Marinomonas</taxon>
    </lineage>
</organism>
<dbReference type="InterPro" id="IPR036388">
    <property type="entry name" value="WH-like_DNA-bd_sf"/>
</dbReference>
<dbReference type="Gene3D" id="1.10.10.10">
    <property type="entry name" value="Winged helix-like DNA-binding domain superfamily/Winged helix DNA-binding domain"/>
    <property type="match status" value="1"/>
</dbReference>
<dbReference type="InterPro" id="IPR030489">
    <property type="entry name" value="TR_Rrf2-type_CS"/>
</dbReference>
<dbReference type="STRING" id="1122206.SAMN02745753_01315"/>
<dbReference type="PANTHER" id="PTHR33221">
    <property type="entry name" value="WINGED HELIX-TURN-HELIX TRANSCRIPTIONAL REGULATOR, RRF2 FAMILY"/>
    <property type="match status" value="1"/>
</dbReference>